<evidence type="ECO:0000313" key="4">
    <source>
        <dbReference type="EMBL" id="ORE89192.1"/>
    </source>
</evidence>
<dbReference type="EMBL" id="AQQV01000001">
    <property type="protein sequence ID" value="ORE89192.1"/>
    <property type="molecule type" value="Genomic_DNA"/>
</dbReference>
<dbReference type="Proteomes" id="UP000192342">
    <property type="component" value="Unassembled WGS sequence"/>
</dbReference>
<evidence type="ECO:0000313" key="5">
    <source>
        <dbReference type="Proteomes" id="UP000192342"/>
    </source>
</evidence>
<organism evidence="4 5">
    <name type="scientific">Oceanococcus atlanticus</name>
    <dbReference type="NCBI Taxonomy" id="1317117"/>
    <lineage>
        <taxon>Bacteria</taxon>
        <taxon>Pseudomonadati</taxon>
        <taxon>Pseudomonadota</taxon>
        <taxon>Gammaproteobacteria</taxon>
        <taxon>Chromatiales</taxon>
        <taxon>Oceanococcaceae</taxon>
        <taxon>Oceanococcus</taxon>
    </lineage>
</organism>
<dbReference type="SUPFAM" id="SSF48452">
    <property type="entry name" value="TPR-like"/>
    <property type="match status" value="1"/>
</dbReference>
<comment type="caution">
    <text evidence="4">The sequence shown here is derived from an EMBL/GenBank/DDBJ whole genome shotgun (WGS) entry which is preliminary data.</text>
</comment>
<protein>
    <submittedName>
        <fullName evidence="4">Flp pilus assembly protein</fullName>
    </submittedName>
</protein>
<evidence type="ECO:0000256" key="2">
    <source>
        <dbReference type="SAM" id="MobiDB-lite"/>
    </source>
</evidence>
<keyword evidence="5" id="KW-1185">Reference proteome</keyword>
<gene>
    <name evidence="4" type="ORF">ATO7_04915</name>
</gene>
<feature type="compositionally biased region" description="Basic and acidic residues" evidence="2">
    <location>
        <begin position="238"/>
        <end position="249"/>
    </location>
</feature>
<proteinExistence type="predicted"/>
<feature type="region of interest" description="Disordered" evidence="2">
    <location>
        <begin position="231"/>
        <end position="262"/>
    </location>
</feature>
<feature type="coiled-coil region" evidence="1">
    <location>
        <begin position="62"/>
        <end position="103"/>
    </location>
</feature>
<dbReference type="AlphaFoldDB" id="A0A1Y1SHP6"/>
<name>A0A1Y1SHP6_9GAMM</name>
<evidence type="ECO:0000256" key="3">
    <source>
        <dbReference type="SAM" id="SignalP"/>
    </source>
</evidence>
<dbReference type="Gene3D" id="1.25.40.10">
    <property type="entry name" value="Tetratricopeptide repeat domain"/>
    <property type="match status" value="1"/>
</dbReference>
<dbReference type="Pfam" id="PF14559">
    <property type="entry name" value="TPR_19"/>
    <property type="match status" value="1"/>
</dbReference>
<reference evidence="4 5" key="1">
    <citation type="submission" date="2013-04" db="EMBL/GenBank/DDBJ databases">
        <title>Oceanococcus atlanticus 22II-S10r2 Genome Sequencing.</title>
        <authorList>
            <person name="Lai Q."/>
            <person name="Li G."/>
            <person name="Shao Z."/>
        </authorList>
    </citation>
    <scope>NUCLEOTIDE SEQUENCE [LARGE SCALE GENOMIC DNA]</scope>
    <source>
        <strain evidence="4 5">22II-S10r2</strain>
    </source>
</reference>
<accession>A0A1Y1SHP6</accession>
<dbReference type="RefSeq" id="WP_083560081.1">
    <property type="nucleotide sequence ID" value="NZ_AQQV01000001.1"/>
</dbReference>
<evidence type="ECO:0000256" key="1">
    <source>
        <dbReference type="SAM" id="Coils"/>
    </source>
</evidence>
<feature type="signal peptide" evidence="3">
    <location>
        <begin position="1"/>
        <end position="21"/>
    </location>
</feature>
<sequence>MIMQHKPLLGTLAALCLSACASIPNSAEEAALRERPDQPRMHAELISSMLAQGRNYAAMAHIEELEREGRTDKDQLRLLRASAQYQLEELEAAENNYRMLTETDYAGQAWHGLGLIAAQRNLREAVTYFNRAVSARPTDPQIRNDLGYTLMLAGRLAEARHHLATATELVTDDAQSQNNLVLSFLLEAQQDRARRLARSFRISDADFRQLEAESRVIQRLMAQRADEFEQPLAASAAAKEKSHDRKDPAQRQSIPGLYSNTR</sequence>
<dbReference type="InterPro" id="IPR011990">
    <property type="entry name" value="TPR-like_helical_dom_sf"/>
</dbReference>
<dbReference type="STRING" id="1317117.ATO7_04915"/>
<feature type="chain" id="PRO_5011965569" evidence="3">
    <location>
        <begin position="22"/>
        <end position="262"/>
    </location>
</feature>
<feature type="compositionally biased region" description="Polar residues" evidence="2">
    <location>
        <begin position="250"/>
        <end position="262"/>
    </location>
</feature>
<keyword evidence="3" id="KW-0732">Signal</keyword>
<keyword evidence="1" id="KW-0175">Coiled coil</keyword>